<dbReference type="PIRSF" id="PIRSF006076">
    <property type="entry name" value="OM_assembly_OMP85"/>
    <property type="match status" value="1"/>
</dbReference>
<evidence type="ECO:0000259" key="10">
    <source>
        <dbReference type="PROSITE" id="PS51779"/>
    </source>
</evidence>
<dbReference type="PATRIC" id="fig|83560.10.peg.526"/>
<keyword evidence="3" id="KW-0812">Transmembrane</keyword>
<protein>
    <recommendedName>
        <fullName evidence="8">Outer membrane protein assembly factor BamA</fullName>
    </recommendedName>
</protein>
<evidence type="ECO:0000256" key="6">
    <source>
        <dbReference type="ARBA" id="ARBA00023136"/>
    </source>
</evidence>
<feature type="domain" description="POTRA" evidence="10">
    <location>
        <begin position="275"/>
        <end position="353"/>
    </location>
</feature>
<evidence type="ECO:0000256" key="5">
    <source>
        <dbReference type="ARBA" id="ARBA00022737"/>
    </source>
</evidence>
<organism evidence="11 12">
    <name type="scientific">Chlamydia muridarum</name>
    <dbReference type="NCBI Taxonomy" id="83560"/>
    <lineage>
        <taxon>Bacteria</taxon>
        <taxon>Pseudomonadati</taxon>
        <taxon>Chlamydiota</taxon>
        <taxon>Chlamydiia</taxon>
        <taxon>Chlamydiales</taxon>
        <taxon>Chlamydiaceae</taxon>
        <taxon>Chlamydia/Chlamydophila group</taxon>
        <taxon>Chlamydia</taxon>
    </lineage>
</organism>
<feature type="signal peptide" evidence="9">
    <location>
        <begin position="1"/>
        <end position="24"/>
    </location>
</feature>
<feature type="domain" description="POTRA" evidence="10">
    <location>
        <begin position="104"/>
        <end position="182"/>
    </location>
</feature>
<evidence type="ECO:0000256" key="2">
    <source>
        <dbReference type="ARBA" id="ARBA00022452"/>
    </source>
</evidence>
<proteinExistence type="predicted"/>
<keyword evidence="7" id="KW-0998">Cell outer membrane</keyword>
<reference evidence="11 12" key="1">
    <citation type="submission" date="2014-02" db="EMBL/GenBank/DDBJ databases">
        <authorList>
            <person name="Chen C."/>
            <person name="Conrad T.A."/>
            <person name="Zhou Z."/>
            <person name="Lai Z."/>
            <person name="Zhong G."/>
        </authorList>
    </citation>
    <scope>NUCLEOTIDE SEQUENCE [LARGE SCALE GENOMIC DNA]</scope>
    <source>
        <strain evidence="11 12">Nigg3-28</strain>
    </source>
</reference>
<gene>
    <name evidence="11" type="ORF">BD36_02765</name>
</gene>
<feature type="chain" id="PRO_5007372865" description="Outer membrane protein assembly factor BamA" evidence="9">
    <location>
        <begin position="25"/>
        <end position="792"/>
    </location>
</feature>
<evidence type="ECO:0000313" key="11">
    <source>
        <dbReference type="EMBL" id="AJR10588.1"/>
    </source>
</evidence>
<keyword evidence="4 9" id="KW-0732">Signal</keyword>
<dbReference type="RefSeq" id="WP_010230650.1">
    <property type="nucleotide sequence ID" value="NZ_CP007217.1"/>
</dbReference>
<dbReference type="Gene3D" id="3.10.20.310">
    <property type="entry name" value="membrane protein fhac"/>
    <property type="match status" value="4"/>
</dbReference>
<evidence type="ECO:0000256" key="8">
    <source>
        <dbReference type="NCBIfam" id="TIGR03303"/>
    </source>
</evidence>
<dbReference type="OMA" id="TNPRIFD"/>
<keyword evidence="6" id="KW-0472">Membrane</keyword>
<dbReference type="InterPro" id="IPR010827">
    <property type="entry name" value="BamA/TamA_POTRA"/>
</dbReference>
<dbReference type="PANTHER" id="PTHR12815">
    <property type="entry name" value="SORTING AND ASSEMBLY MACHINERY SAMM50 PROTEIN FAMILY MEMBER"/>
    <property type="match status" value="1"/>
</dbReference>
<dbReference type="Gene3D" id="2.40.160.50">
    <property type="entry name" value="membrane protein fhac: a member of the omp85/tpsb transporter family"/>
    <property type="match status" value="1"/>
</dbReference>
<dbReference type="Pfam" id="PF07244">
    <property type="entry name" value="POTRA"/>
    <property type="match status" value="4"/>
</dbReference>
<keyword evidence="5" id="KW-0677">Repeat</keyword>
<evidence type="ECO:0000256" key="1">
    <source>
        <dbReference type="ARBA" id="ARBA00004370"/>
    </source>
</evidence>
<dbReference type="EMBL" id="CP007217">
    <property type="protein sequence ID" value="AJR10588.1"/>
    <property type="molecule type" value="Genomic_DNA"/>
</dbReference>
<feature type="domain" description="POTRA" evidence="10">
    <location>
        <begin position="356"/>
        <end position="437"/>
    </location>
</feature>
<evidence type="ECO:0000256" key="9">
    <source>
        <dbReference type="SAM" id="SignalP"/>
    </source>
</evidence>
<dbReference type="GeneID" id="1245872"/>
<evidence type="ECO:0000313" key="12">
    <source>
        <dbReference type="Proteomes" id="UP000260363"/>
    </source>
</evidence>
<dbReference type="PANTHER" id="PTHR12815:SF47">
    <property type="entry name" value="TRANSLOCATION AND ASSEMBLY MODULE SUBUNIT TAMA"/>
    <property type="match status" value="1"/>
</dbReference>
<dbReference type="NCBIfam" id="TIGR03303">
    <property type="entry name" value="OM_YaeT"/>
    <property type="match status" value="1"/>
</dbReference>
<dbReference type="GO" id="GO:0009279">
    <property type="term" value="C:cell outer membrane"/>
    <property type="evidence" value="ECO:0007669"/>
    <property type="project" value="UniProtKB-UniRule"/>
</dbReference>
<dbReference type="InterPro" id="IPR000184">
    <property type="entry name" value="Bac_surfAg_D15"/>
</dbReference>
<evidence type="ECO:0000256" key="4">
    <source>
        <dbReference type="ARBA" id="ARBA00022729"/>
    </source>
</evidence>
<keyword evidence="2" id="KW-1134">Transmembrane beta strand</keyword>
<dbReference type="KEGG" id="cmm:NC80_02580"/>
<evidence type="ECO:0000256" key="3">
    <source>
        <dbReference type="ARBA" id="ARBA00022692"/>
    </source>
</evidence>
<accession>A0A070A410</accession>
<dbReference type="GO" id="GO:0071709">
    <property type="term" value="P:membrane assembly"/>
    <property type="evidence" value="ECO:0007669"/>
    <property type="project" value="InterPro"/>
</dbReference>
<comment type="subcellular location">
    <subcellularLocation>
        <location evidence="1">Membrane</location>
    </subcellularLocation>
</comment>
<dbReference type="KEGG" id="cmg:NC81_02595"/>
<dbReference type="InterPro" id="IPR034746">
    <property type="entry name" value="POTRA"/>
</dbReference>
<evidence type="ECO:0000256" key="7">
    <source>
        <dbReference type="ARBA" id="ARBA00023237"/>
    </source>
</evidence>
<dbReference type="InterPro" id="IPR039910">
    <property type="entry name" value="D15-like"/>
</dbReference>
<dbReference type="Proteomes" id="UP000260363">
    <property type="component" value="Chromosome"/>
</dbReference>
<sequence length="792" mass="88824">MLGIRKKTILQLAILLLLPFSQNAFGTSPEGRMVVQSITIETRGENAQNKRAIPKIKTKQGTLFSQTDFDEDLRTLSKDFDRIDPIVEFRNGQAVISLILTAKPVIRHINISGNEAIPTHKILKTLELYKNDLFDREVFFKNFDALRTLYLKRGYYDSQLSYSHDHNEQEGYIDISIQIKEGPYGRIKKLTISGITRTEASDLGDIVLTKQYSTTTSWFTGAGVYHPDMVDQDLFAITNYFQNKGYADAKVTKEVSTDAKGNLSLVINVDKGPLYTLGHVHIEGFTALSKRLLDKQLLVGPNSLYCPEKVWAGAQKIRNAYARYGYVNTNVDVSFAVHPTLPVYDVTYRVSEGAPYKIGLIKIKGNTHTKHDVILHETSLFPGDTFDRLKLEDTETRLRNTGYFKSVSVYTVRSQLDPLDSNNLYRDVFIEVKETETGNLGLFLGFSSIDHLFGGAEISESNFDLFGARHLFKKGFKSLRGGGEYLFLKANLGDKVTDYTVKWTKPHFLNTPWILGVELDKSINKALSKDYSVDTYGGNISTTYILNDKLKYGMYYRGSQTSLSLRKKTENPNKPGPDLDSNKGFVSAAGLNVLYDSIDNPRKPTMGIRSSLNFELSGLGGTYQFTKLTASGSIYRLLTKKGVLKIRGEAKFIKPFGTTTAQGIPVSERFFLGGESTVRGYKPFIIGPKFSPTEPQGGLSSLLLTEEFQYPLISQPSINAFVFLDSGFIGTEEYTIRLKNLCSSAGFGLRFDMMNNVPIMLGWGWPFRPTEILNNEKIDVSQRFFFALGGVF</sequence>
<dbReference type="KEGG" id="cmx:DNC_02600"/>
<dbReference type="AlphaFoldDB" id="A0A070A410"/>
<name>A0A070A410_CHLMR</name>
<dbReference type="PROSITE" id="PS51779">
    <property type="entry name" value="POTRA"/>
    <property type="match status" value="3"/>
</dbReference>
<dbReference type="Pfam" id="PF01103">
    <property type="entry name" value="Omp85"/>
    <property type="match status" value="1"/>
</dbReference>
<dbReference type="InterPro" id="IPR023707">
    <property type="entry name" value="OM_assembly_BamA"/>
</dbReference>
<dbReference type="STRING" id="83560.NC80_02580"/>